<dbReference type="InterPro" id="IPR002528">
    <property type="entry name" value="MATE_fam"/>
</dbReference>
<dbReference type="InterPro" id="IPR050222">
    <property type="entry name" value="MATE_MdtK"/>
</dbReference>
<sequence>MDNLTRKNNAFLSILLVIAIPVVIQNTLSIGLNMIDTIMVSKLGENAISAVGLGNRIYFIFTTICFGIYKSNCCNKQI</sequence>
<keyword evidence="4" id="KW-0813">Transport</keyword>
<feature type="transmembrane region" description="Helical" evidence="6">
    <location>
        <begin position="47"/>
        <end position="69"/>
    </location>
</feature>
<feature type="transmembrane region" description="Helical" evidence="6">
    <location>
        <begin position="12"/>
        <end position="35"/>
    </location>
</feature>
<comment type="similarity">
    <text evidence="2">Belongs to the multi antimicrobial extrusion (MATE) (TC 2.A.66.1) family.</text>
</comment>
<dbReference type="EMBL" id="JACBNQ010000008">
    <property type="protein sequence ID" value="NYB74191.1"/>
    <property type="molecule type" value="Genomic_DNA"/>
</dbReference>
<evidence type="ECO:0000256" key="2">
    <source>
        <dbReference type="ARBA" id="ARBA00010199"/>
    </source>
</evidence>
<accession>A0A974BJT7</accession>
<organism evidence="7 8">
    <name type="scientific">Sedimentibacter hydroxybenzoicus DSM 7310</name>
    <dbReference type="NCBI Taxonomy" id="1123245"/>
    <lineage>
        <taxon>Bacteria</taxon>
        <taxon>Bacillati</taxon>
        <taxon>Bacillota</taxon>
        <taxon>Tissierellia</taxon>
        <taxon>Sedimentibacter</taxon>
    </lineage>
</organism>
<keyword evidence="8" id="KW-1185">Reference proteome</keyword>
<dbReference type="GO" id="GO:0042910">
    <property type="term" value="F:xenobiotic transmembrane transporter activity"/>
    <property type="evidence" value="ECO:0007669"/>
    <property type="project" value="InterPro"/>
</dbReference>
<dbReference type="PANTHER" id="PTHR43298:SF2">
    <property type="entry name" value="FMN_FAD EXPORTER YEEO-RELATED"/>
    <property type="match status" value="1"/>
</dbReference>
<evidence type="ECO:0000313" key="7">
    <source>
        <dbReference type="EMBL" id="NYB74191.1"/>
    </source>
</evidence>
<evidence type="ECO:0000256" key="3">
    <source>
        <dbReference type="ARBA" id="ARBA00020268"/>
    </source>
</evidence>
<gene>
    <name evidence="7" type="ORF">HZF24_08545</name>
</gene>
<dbReference type="AlphaFoldDB" id="A0A974BJT7"/>
<protein>
    <recommendedName>
        <fullName evidence="3">Probable multidrug resistance protein NorM</fullName>
    </recommendedName>
    <alternativeName>
        <fullName evidence="5">Multidrug-efflux transporter</fullName>
    </alternativeName>
</protein>
<dbReference type="GO" id="GO:0015297">
    <property type="term" value="F:antiporter activity"/>
    <property type="evidence" value="ECO:0007669"/>
    <property type="project" value="InterPro"/>
</dbReference>
<evidence type="ECO:0000256" key="6">
    <source>
        <dbReference type="SAM" id="Phobius"/>
    </source>
</evidence>
<evidence type="ECO:0000256" key="1">
    <source>
        <dbReference type="ARBA" id="ARBA00003408"/>
    </source>
</evidence>
<dbReference type="GO" id="GO:0005886">
    <property type="term" value="C:plasma membrane"/>
    <property type="evidence" value="ECO:0007669"/>
    <property type="project" value="TreeGrafter"/>
</dbReference>
<reference evidence="7" key="1">
    <citation type="submission" date="2020-07" db="EMBL/GenBank/DDBJ databases">
        <title>Genomic analysis of a strain of Sedimentibacter Hydroxybenzoicus DSM7310.</title>
        <authorList>
            <person name="Ma S."/>
        </authorList>
    </citation>
    <scope>NUCLEOTIDE SEQUENCE</scope>
    <source>
        <strain evidence="7">DSM 7310</strain>
    </source>
</reference>
<dbReference type="RefSeq" id="WP_179237903.1">
    <property type="nucleotide sequence ID" value="NZ_JACBNQ010000008.1"/>
</dbReference>
<dbReference type="Proteomes" id="UP000611629">
    <property type="component" value="Unassembled WGS sequence"/>
</dbReference>
<dbReference type="Pfam" id="PF01554">
    <property type="entry name" value="MatE"/>
    <property type="match status" value="1"/>
</dbReference>
<comment type="caution">
    <text evidence="7">The sequence shown here is derived from an EMBL/GenBank/DDBJ whole genome shotgun (WGS) entry which is preliminary data.</text>
</comment>
<evidence type="ECO:0000313" key="8">
    <source>
        <dbReference type="Proteomes" id="UP000611629"/>
    </source>
</evidence>
<evidence type="ECO:0000256" key="4">
    <source>
        <dbReference type="ARBA" id="ARBA00022448"/>
    </source>
</evidence>
<evidence type="ECO:0000256" key="5">
    <source>
        <dbReference type="ARBA" id="ARBA00031636"/>
    </source>
</evidence>
<name>A0A974BJT7_SEDHY</name>
<proteinExistence type="inferred from homology"/>
<comment type="function">
    <text evidence="1">Multidrug efflux pump.</text>
</comment>
<keyword evidence="6" id="KW-0472">Membrane</keyword>
<keyword evidence="6" id="KW-1133">Transmembrane helix</keyword>
<dbReference type="PANTHER" id="PTHR43298">
    <property type="entry name" value="MULTIDRUG RESISTANCE PROTEIN NORM-RELATED"/>
    <property type="match status" value="1"/>
</dbReference>
<keyword evidence="6" id="KW-0812">Transmembrane</keyword>